<dbReference type="Proteomes" id="UP000589132">
    <property type="component" value="Unassembled WGS sequence"/>
</dbReference>
<feature type="region of interest" description="Disordered" evidence="1">
    <location>
        <begin position="238"/>
        <end position="269"/>
    </location>
</feature>
<feature type="compositionally biased region" description="Basic and acidic residues" evidence="1">
    <location>
        <begin position="249"/>
        <end position="269"/>
    </location>
</feature>
<name>A0A7J4D054_9ARCH</name>
<dbReference type="InterPro" id="IPR008523">
    <property type="entry name" value="DUF805"/>
</dbReference>
<evidence type="ECO:0000313" key="4">
    <source>
        <dbReference type="Proteomes" id="UP000589132"/>
    </source>
</evidence>
<dbReference type="Pfam" id="PF05656">
    <property type="entry name" value="DUF805"/>
    <property type="match status" value="1"/>
</dbReference>
<keyword evidence="2" id="KW-0472">Membrane</keyword>
<keyword evidence="2" id="KW-1133">Transmembrane helix</keyword>
<keyword evidence="2" id="KW-0812">Transmembrane</keyword>
<feature type="transmembrane region" description="Helical" evidence="2">
    <location>
        <begin position="107"/>
        <end position="130"/>
    </location>
</feature>
<dbReference type="GO" id="GO:0016020">
    <property type="term" value="C:membrane"/>
    <property type="evidence" value="ECO:0007669"/>
    <property type="project" value="InterPro"/>
</dbReference>
<reference evidence="4" key="1">
    <citation type="journal article" date="2019" name="bioRxiv">
        <title>Genome diversification in globally distributed novel marine Proteobacteria is linked to environmental adaptation.</title>
        <authorList>
            <person name="Zhou Z."/>
            <person name="Tran P.Q."/>
            <person name="Kieft K."/>
            <person name="Anantharaman K."/>
        </authorList>
    </citation>
    <scope>NUCLEOTIDE SEQUENCE [LARGE SCALE GENOMIC DNA]</scope>
</reference>
<protein>
    <submittedName>
        <fullName evidence="3">DUF805 domain-containing protein</fullName>
    </submittedName>
</protein>
<comment type="caution">
    <text evidence="3">The sequence shown here is derived from an EMBL/GenBank/DDBJ whole genome shotgun (WGS) entry which is preliminary data.</text>
</comment>
<gene>
    <name evidence="3" type="ORF">EYO15_04045</name>
</gene>
<feature type="transmembrane region" description="Helical" evidence="2">
    <location>
        <begin position="37"/>
        <end position="60"/>
    </location>
</feature>
<evidence type="ECO:0000256" key="2">
    <source>
        <dbReference type="SAM" id="Phobius"/>
    </source>
</evidence>
<dbReference type="AlphaFoldDB" id="A0A7J4D054"/>
<evidence type="ECO:0000313" key="3">
    <source>
        <dbReference type="EMBL" id="HIA98331.1"/>
    </source>
</evidence>
<sequence>MFEWTDPREVKNYTEYYLYLLFSYQGRIGRADFARGLFFGYFPLIIITVIGLILSIEFIFRNITSLLGFVFLVVLMAVIIGFLVLTPPLALIQKRLKDIGFSSDTRALIIVGALIGTIAWLLGPILLIFICLASTEQKFGNPYGKEGTVYEDLKRRRENLVNAAESCLGRNDFEGAIQNYTELGDNGLVKRTKKAHISHNYDLLYSQVSRMNGKGVLCEDLVNSTSDLSSLVNSYLGIKPQEPPSTLPKSDDRLSFSESESGKEELKAE</sequence>
<evidence type="ECO:0000256" key="1">
    <source>
        <dbReference type="SAM" id="MobiDB-lite"/>
    </source>
</evidence>
<feature type="transmembrane region" description="Helical" evidence="2">
    <location>
        <begin position="66"/>
        <end position="86"/>
    </location>
</feature>
<dbReference type="EMBL" id="DTTC01000250">
    <property type="protein sequence ID" value="HIA98331.1"/>
    <property type="molecule type" value="Genomic_DNA"/>
</dbReference>
<organism evidence="3 4">
    <name type="scientific">Marine Group III euryarchaeote</name>
    <dbReference type="NCBI Taxonomy" id="2173149"/>
    <lineage>
        <taxon>Archaea</taxon>
        <taxon>Methanobacteriati</taxon>
        <taxon>Thermoplasmatota</taxon>
        <taxon>Thermoplasmata</taxon>
        <taxon>Candidatus Thermoprofundales</taxon>
    </lineage>
</organism>
<proteinExistence type="predicted"/>
<accession>A0A7J4D054</accession>